<evidence type="ECO:0000259" key="6">
    <source>
        <dbReference type="PROSITE" id="PS50977"/>
    </source>
</evidence>
<dbReference type="Pfam" id="PF00440">
    <property type="entry name" value="TetR_N"/>
    <property type="match status" value="1"/>
</dbReference>
<feature type="compositionally biased region" description="Basic residues" evidence="5">
    <location>
        <begin position="42"/>
        <end position="54"/>
    </location>
</feature>
<evidence type="ECO:0000313" key="7">
    <source>
        <dbReference type="EMBL" id="QDP96504.1"/>
    </source>
</evidence>
<evidence type="ECO:0000256" key="3">
    <source>
        <dbReference type="ARBA" id="ARBA00023163"/>
    </source>
</evidence>
<dbReference type="GO" id="GO:0003700">
    <property type="term" value="F:DNA-binding transcription factor activity"/>
    <property type="evidence" value="ECO:0007669"/>
    <property type="project" value="TreeGrafter"/>
</dbReference>
<dbReference type="SUPFAM" id="SSF46689">
    <property type="entry name" value="Homeodomain-like"/>
    <property type="match status" value="1"/>
</dbReference>
<dbReference type="PANTHER" id="PTHR30055">
    <property type="entry name" value="HTH-TYPE TRANSCRIPTIONAL REGULATOR RUTR"/>
    <property type="match status" value="1"/>
</dbReference>
<dbReference type="InterPro" id="IPR036271">
    <property type="entry name" value="Tet_transcr_reg_TetR-rel_C_sf"/>
</dbReference>
<proteinExistence type="predicted"/>
<dbReference type="KEGG" id="mik:FOE78_11845"/>
<dbReference type="EMBL" id="CP041692">
    <property type="protein sequence ID" value="QDP96504.1"/>
    <property type="molecule type" value="Genomic_DNA"/>
</dbReference>
<dbReference type="InterPro" id="IPR001647">
    <property type="entry name" value="HTH_TetR"/>
</dbReference>
<dbReference type="InterPro" id="IPR050109">
    <property type="entry name" value="HTH-type_TetR-like_transc_reg"/>
</dbReference>
<dbReference type="GO" id="GO:0045892">
    <property type="term" value="P:negative regulation of DNA-templated transcription"/>
    <property type="evidence" value="ECO:0007669"/>
    <property type="project" value="InterPro"/>
</dbReference>
<keyword evidence="8" id="KW-1185">Reference proteome</keyword>
<keyword evidence="1" id="KW-0805">Transcription regulation</keyword>
<evidence type="ECO:0000256" key="1">
    <source>
        <dbReference type="ARBA" id="ARBA00023015"/>
    </source>
</evidence>
<feature type="domain" description="HTH tetR-type" evidence="6">
    <location>
        <begin position="126"/>
        <end position="186"/>
    </location>
</feature>
<dbReference type="Pfam" id="PF02909">
    <property type="entry name" value="TetR_C_1"/>
    <property type="match status" value="1"/>
</dbReference>
<evidence type="ECO:0000256" key="2">
    <source>
        <dbReference type="ARBA" id="ARBA00023125"/>
    </source>
</evidence>
<evidence type="ECO:0000256" key="5">
    <source>
        <dbReference type="SAM" id="MobiDB-lite"/>
    </source>
</evidence>
<dbReference type="AlphaFoldDB" id="A0A516PZA6"/>
<sequence>MRSTCSGGVRSPTRERRARPGRWRWTGRTVRRRRSAPERARTGHPRRPARRGRRPVQWWTTGSSACSCQRDRVGRGDQIHRTERRSFSTNIVLLTNSVRDKYSVRVTPEPLPRQPWLRSGRSPRRQLSLESIIEAALELLSTDGLDAVTMRKVAQRLDTGAASLYAYVRDKAELHELMLDEVMRELEVPEPDPECWQQQLKQVGLQVTRLMASRPGIARIALETLIPTTPHTLDKMDQMLALLLAGGLSADDAVVGADILSLYVAAGAYEQARQTSERAAHEAAERIDKIRDYLQLVPAGRLPHLIALAPAMARQGPHGYELGLDLIIDGLAARAARTAAVD</sequence>
<keyword evidence="2 4" id="KW-0238">DNA-binding</keyword>
<reference evidence="7 8" key="1">
    <citation type="submission" date="2019-07" db="EMBL/GenBank/DDBJ databases">
        <title>Microlunatus dokdonensis sp. nov. isolated from the rhizospheric soil of the wild plant Elymus tsukushiensis.</title>
        <authorList>
            <person name="Ghim S.-Y."/>
            <person name="Hwang Y.-J."/>
            <person name="Son J.-S."/>
            <person name="Shin J.-H."/>
        </authorList>
    </citation>
    <scope>NUCLEOTIDE SEQUENCE [LARGE SCALE GENOMIC DNA]</scope>
    <source>
        <strain evidence="7 8">KUDC0627</strain>
    </source>
</reference>
<dbReference type="OrthoDB" id="3819648at2"/>
<feature type="region of interest" description="Disordered" evidence="5">
    <location>
        <begin position="1"/>
        <end position="56"/>
    </location>
</feature>
<dbReference type="InterPro" id="IPR004111">
    <property type="entry name" value="Repressor_TetR_C"/>
</dbReference>
<evidence type="ECO:0000256" key="4">
    <source>
        <dbReference type="PROSITE-ProRule" id="PRU00335"/>
    </source>
</evidence>
<dbReference type="Proteomes" id="UP000319263">
    <property type="component" value="Chromosome"/>
</dbReference>
<dbReference type="PANTHER" id="PTHR30055:SF151">
    <property type="entry name" value="TRANSCRIPTIONAL REGULATORY PROTEIN"/>
    <property type="match status" value="1"/>
</dbReference>
<accession>A0A516PZA6</accession>
<organism evidence="7 8">
    <name type="scientific">Microlunatus elymi</name>
    <dbReference type="NCBI Taxonomy" id="2596828"/>
    <lineage>
        <taxon>Bacteria</taxon>
        <taxon>Bacillati</taxon>
        <taxon>Actinomycetota</taxon>
        <taxon>Actinomycetes</taxon>
        <taxon>Propionibacteriales</taxon>
        <taxon>Propionibacteriaceae</taxon>
        <taxon>Microlunatus</taxon>
    </lineage>
</organism>
<keyword evidence="3" id="KW-0804">Transcription</keyword>
<evidence type="ECO:0000313" key="8">
    <source>
        <dbReference type="Proteomes" id="UP000319263"/>
    </source>
</evidence>
<dbReference type="Gene3D" id="1.10.357.10">
    <property type="entry name" value="Tetracycline Repressor, domain 2"/>
    <property type="match status" value="1"/>
</dbReference>
<feature type="DNA-binding region" description="H-T-H motif" evidence="4">
    <location>
        <begin position="149"/>
        <end position="168"/>
    </location>
</feature>
<protein>
    <submittedName>
        <fullName evidence="7">TetR family transcriptional regulator</fullName>
    </submittedName>
</protein>
<dbReference type="PROSITE" id="PS50977">
    <property type="entry name" value="HTH_TETR_2"/>
    <property type="match status" value="1"/>
</dbReference>
<name>A0A516PZA6_9ACTN</name>
<dbReference type="InterPro" id="IPR009057">
    <property type="entry name" value="Homeodomain-like_sf"/>
</dbReference>
<gene>
    <name evidence="7" type="ORF">FOE78_11845</name>
</gene>
<dbReference type="GO" id="GO:0000976">
    <property type="term" value="F:transcription cis-regulatory region binding"/>
    <property type="evidence" value="ECO:0007669"/>
    <property type="project" value="TreeGrafter"/>
</dbReference>
<dbReference type="SUPFAM" id="SSF48498">
    <property type="entry name" value="Tetracyclin repressor-like, C-terminal domain"/>
    <property type="match status" value="1"/>
</dbReference>